<evidence type="ECO:0000313" key="1">
    <source>
        <dbReference type="EMBL" id="CAB0006265.1"/>
    </source>
</evidence>
<dbReference type="Proteomes" id="UP000479000">
    <property type="component" value="Unassembled WGS sequence"/>
</dbReference>
<evidence type="ECO:0000313" key="2">
    <source>
        <dbReference type="Proteomes" id="UP000479000"/>
    </source>
</evidence>
<sequence length="109" mass="11770">MESCQASLATVIKLISEGTDKLVSPKIIKPTPLESHQAGPAIDTKFAQDSINPAPQENYQAGLTTIVKPVPRKIIRLVPLWSNHVSPPQVFKQVLINSHKAGPAQKSPS</sequence>
<dbReference type="AlphaFoldDB" id="A0A6H5GTJ1"/>
<gene>
    <name evidence="1" type="ORF">NTEN_LOCUS11742</name>
</gene>
<feature type="non-terminal residue" evidence="1">
    <location>
        <position position="109"/>
    </location>
</feature>
<accession>A0A6H5GTJ1</accession>
<reference evidence="1 2" key="1">
    <citation type="submission" date="2020-02" db="EMBL/GenBank/DDBJ databases">
        <authorList>
            <person name="Ferguson B K."/>
        </authorList>
    </citation>
    <scope>NUCLEOTIDE SEQUENCE [LARGE SCALE GENOMIC DNA]</scope>
</reference>
<keyword evidence="2" id="KW-1185">Reference proteome</keyword>
<organism evidence="1 2">
    <name type="scientific">Nesidiocoris tenuis</name>
    <dbReference type="NCBI Taxonomy" id="355587"/>
    <lineage>
        <taxon>Eukaryota</taxon>
        <taxon>Metazoa</taxon>
        <taxon>Ecdysozoa</taxon>
        <taxon>Arthropoda</taxon>
        <taxon>Hexapoda</taxon>
        <taxon>Insecta</taxon>
        <taxon>Pterygota</taxon>
        <taxon>Neoptera</taxon>
        <taxon>Paraneoptera</taxon>
        <taxon>Hemiptera</taxon>
        <taxon>Heteroptera</taxon>
        <taxon>Panheteroptera</taxon>
        <taxon>Cimicomorpha</taxon>
        <taxon>Miridae</taxon>
        <taxon>Dicyphina</taxon>
        <taxon>Nesidiocoris</taxon>
    </lineage>
</organism>
<protein>
    <submittedName>
        <fullName evidence="1">Uncharacterized protein</fullName>
    </submittedName>
</protein>
<dbReference type="EMBL" id="CADCXU010017502">
    <property type="protein sequence ID" value="CAB0006265.1"/>
    <property type="molecule type" value="Genomic_DNA"/>
</dbReference>
<name>A0A6H5GTJ1_9HEMI</name>
<proteinExistence type="predicted"/>